<dbReference type="InParanoid" id="C1GI89"/>
<sequence>MKLLSPHKPQFASNFPLATPKISRLSKLRWLFQRERQFLLDDEGPFGRPVIFTILSRKVTALQSLGQSIHILNLLCLRSATHSSITKSPDRGFERLECTKISTSCRSGVDEVANSNQPKSLKQEVQPSEKQAVKVATGCLGLA</sequence>
<accession>C1GI89</accession>
<dbReference type="EMBL" id="KN275966">
    <property type="protein sequence ID" value="EEH42155.1"/>
    <property type="molecule type" value="Genomic_DNA"/>
</dbReference>
<dbReference type="KEGG" id="pbn:PADG_06975"/>
<dbReference type="HOGENOM" id="CLU_150817_0_0_1"/>
<evidence type="ECO:0000313" key="2">
    <source>
        <dbReference type="Proteomes" id="UP000001628"/>
    </source>
</evidence>
<protein>
    <submittedName>
        <fullName evidence="1">Uncharacterized protein</fullName>
    </submittedName>
</protein>
<dbReference type="Proteomes" id="UP000001628">
    <property type="component" value="Unassembled WGS sequence"/>
</dbReference>
<gene>
    <name evidence="1" type="ORF">PADG_06975</name>
</gene>
<dbReference type="VEuPathDB" id="FungiDB:PADG_06975"/>
<dbReference type="GeneID" id="22585569"/>
<organism evidence="1 2">
    <name type="scientific">Paracoccidioides brasiliensis (strain Pb18)</name>
    <dbReference type="NCBI Taxonomy" id="502780"/>
    <lineage>
        <taxon>Eukaryota</taxon>
        <taxon>Fungi</taxon>
        <taxon>Dikarya</taxon>
        <taxon>Ascomycota</taxon>
        <taxon>Pezizomycotina</taxon>
        <taxon>Eurotiomycetes</taxon>
        <taxon>Eurotiomycetidae</taxon>
        <taxon>Onygenales</taxon>
        <taxon>Ajellomycetaceae</taxon>
        <taxon>Paracoccidioides</taxon>
    </lineage>
</organism>
<evidence type="ECO:0000313" key="1">
    <source>
        <dbReference type="EMBL" id="EEH42155.1"/>
    </source>
</evidence>
<reference evidence="1 2" key="1">
    <citation type="journal article" date="2011" name="PLoS Genet.">
        <title>Comparative genomic analysis of human fungal pathogens causing paracoccidioidomycosis.</title>
        <authorList>
            <person name="Desjardins C.A."/>
            <person name="Champion M.D."/>
            <person name="Holder J.W."/>
            <person name="Muszewska A."/>
            <person name="Goldberg J."/>
            <person name="Bailao A.M."/>
            <person name="Brigido M.M."/>
            <person name="Ferreira M.E."/>
            <person name="Garcia A.M."/>
            <person name="Grynberg M."/>
            <person name="Gujja S."/>
            <person name="Heiman D.I."/>
            <person name="Henn M.R."/>
            <person name="Kodira C.D."/>
            <person name="Leon-Narvaez H."/>
            <person name="Longo L.V."/>
            <person name="Ma L.J."/>
            <person name="Malavazi I."/>
            <person name="Matsuo A.L."/>
            <person name="Morais F.V."/>
            <person name="Pereira M."/>
            <person name="Rodriguez-Brito S."/>
            <person name="Sakthikumar S."/>
            <person name="Salem-Izacc S.M."/>
            <person name="Sykes S.M."/>
            <person name="Teixeira M.M."/>
            <person name="Vallejo M.C."/>
            <person name="Walter M.E."/>
            <person name="Yandava C."/>
            <person name="Young S."/>
            <person name="Zeng Q."/>
            <person name="Zucker J."/>
            <person name="Felipe M.S."/>
            <person name="Goldman G.H."/>
            <person name="Haas B.J."/>
            <person name="McEwen J.G."/>
            <person name="Nino-Vega G."/>
            <person name="Puccia R."/>
            <person name="San-Blas G."/>
            <person name="Soares C.M."/>
            <person name="Birren B.W."/>
            <person name="Cuomo C.A."/>
        </authorList>
    </citation>
    <scope>NUCLEOTIDE SEQUENCE [LARGE SCALE GENOMIC DNA]</scope>
    <source>
        <strain evidence="1 2">Pb18</strain>
    </source>
</reference>
<proteinExistence type="predicted"/>
<dbReference type="AlphaFoldDB" id="C1GI89"/>
<dbReference type="RefSeq" id="XP_010762504.1">
    <property type="nucleotide sequence ID" value="XM_010764202.1"/>
</dbReference>
<name>C1GI89_PARBD</name>
<keyword evidence="2" id="KW-1185">Reference proteome</keyword>